<dbReference type="SMART" id="SM00116">
    <property type="entry name" value="CBS"/>
    <property type="match status" value="2"/>
</dbReference>
<dbReference type="Pfam" id="PF00571">
    <property type="entry name" value="CBS"/>
    <property type="match status" value="2"/>
</dbReference>
<keyword evidence="4 9" id="KW-0812">Transmembrane</keyword>
<evidence type="ECO:0000256" key="4">
    <source>
        <dbReference type="ARBA" id="ARBA00022692"/>
    </source>
</evidence>
<evidence type="ECO:0000256" key="7">
    <source>
        <dbReference type="ARBA" id="ARBA00023136"/>
    </source>
</evidence>
<feature type="domain" description="CBS" evidence="10">
    <location>
        <begin position="199"/>
        <end position="261"/>
    </location>
</feature>
<dbReference type="PROSITE" id="PS51371">
    <property type="entry name" value="CBS"/>
    <property type="match status" value="2"/>
</dbReference>
<dbReference type="InterPro" id="IPR046342">
    <property type="entry name" value="CBS_dom_sf"/>
</dbReference>
<dbReference type="SMART" id="SM00924">
    <property type="entry name" value="MgtE_N"/>
    <property type="match status" value="1"/>
</dbReference>
<keyword evidence="8" id="KW-0129">CBS domain</keyword>
<accession>A0A5C6A825</accession>
<feature type="transmembrane region" description="Helical" evidence="9">
    <location>
        <begin position="375"/>
        <end position="402"/>
    </location>
</feature>
<feature type="transmembrane region" description="Helical" evidence="9">
    <location>
        <begin position="484"/>
        <end position="506"/>
    </location>
</feature>
<feature type="transmembrane region" description="Helical" evidence="9">
    <location>
        <begin position="423"/>
        <end position="445"/>
    </location>
</feature>
<keyword evidence="9" id="KW-0479">Metal-binding</keyword>
<evidence type="ECO:0000256" key="1">
    <source>
        <dbReference type="ARBA" id="ARBA00004141"/>
    </source>
</evidence>
<sequence>MRTKPTARYLGIVAGLARVQTDFLRIPKSCASGYSNSAFAPGARLVSVGTVDASFAPICRKVRLVNTLFLPELREMLAYQQTSELQEFCVTLNPGRTAEFMEGLDNREAWQVLQHAAPDRRAEIFGYFDEARQLAMLATEPAEETAKLIEEIPEDDRVDLIQGLPVETVDQILPLLPVVDRRNIERLRSYREGTAGALMTTEVAKLDEKLTVREALDELARQASDLETIYYLYVVDENNLLRGIVSTRQLVSSLKKPSRTLGEMMETDVVVALAGEDQEAVAEKVERFNLLAIPVIDSGRQMLGIITHDDVIDVVREELTEDAQRIAAVAPLEDDFLRIGLVMLAYKRGIWLTILFFAALLTAFALRHYDAELANYAWLVCFIPLIISAGGNSGSQSATLVITAMTGGQVQHRDLPKVLIREVFVSLMLGSFLSLIGFLVALFLAPQVWDALVIPITLLSVIVCGCLCGVVLPMMFKRLGLDPALMSNPFVAGIVDILGIVIYINVARLMLA</sequence>
<dbReference type="Gene3D" id="1.25.60.10">
    <property type="entry name" value="MgtE N-terminal domain-like"/>
    <property type="match status" value="1"/>
</dbReference>
<dbReference type="PANTHER" id="PTHR43773">
    <property type="entry name" value="MAGNESIUM TRANSPORTER MGTE"/>
    <property type="match status" value="1"/>
</dbReference>
<dbReference type="InterPro" id="IPR006668">
    <property type="entry name" value="Mg_transptr_MgtE_intracell_dom"/>
</dbReference>
<comment type="similarity">
    <text evidence="2 9">Belongs to the SLC41A transporter family.</text>
</comment>
<feature type="domain" description="CBS" evidence="10">
    <location>
        <begin position="265"/>
        <end position="321"/>
    </location>
</feature>
<evidence type="ECO:0000256" key="9">
    <source>
        <dbReference type="RuleBase" id="RU362011"/>
    </source>
</evidence>
<dbReference type="SUPFAM" id="SSF54631">
    <property type="entry name" value="CBS-domain pair"/>
    <property type="match status" value="1"/>
</dbReference>
<evidence type="ECO:0000256" key="5">
    <source>
        <dbReference type="ARBA" id="ARBA00022842"/>
    </source>
</evidence>
<evidence type="ECO:0000256" key="6">
    <source>
        <dbReference type="ARBA" id="ARBA00022989"/>
    </source>
</evidence>
<comment type="subunit">
    <text evidence="9">Homodimer.</text>
</comment>
<protein>
    <recommendedName>
        <fullName evidence="9">Magnesium transporter MgtE</fullName>
    </recommendedName>
</protein>
<proteinExistence type="inferred from homology"/>
<keyword evidence="3 9" id="KW-0813">Transport</keyword>
<evidence type="ECO:0000256" key="8">
    <source>
        <dbReference type="PROSITE-ProRule" id="PRU00703"/>
    </source>
</evidence>
<feature type="transmembrane region" description="Helical" evidence="9">
    <location>
        <begin position="451"/>
        <end position="472"/>
    </location>
</feature>
<evidence type="ECO:0000256" key="2">
    <source>
        <dbReference type="ARBA" id="ARBA00009749"/>
    </source>
</evidence>
<dbReference type="SUPFAM" id="SSF158791">
    <property type="entry name" value="MgtE N-terminal domain-like"/>
    <property type="match status" value="1"/>
</dbReference>
<dbReference type="Gene3D" id="3.10.580.10">
    <property type="entry name" value="CBS-domain"/>
    <property type="match status" value="1"/>
</dbReference>
<feature type="transmembrane region" description="Helical" evidence="9">
    <location>
        <begin position="349"/>
        <end position="369"/>
    </location>
</feature>
<dbReference type="InterPro" id="IPR036739">
    <property type="entry name" value="SLC41_membr_dom_sf"/>
</dbReference>
<keyword evidence="9" id="KW-1003">Cell membrane</keyword>
<dbReference type="InterPro" id="IPR000644">
    <property type="entry name" value="CBS_dom"/>
</dbReference>
<dbReference type="GO" id="GO:0015095">
    <property type="term" value="F:magnesium ion transmembrane transporter activity"/>
    <property type="evidence" value="ECO:0007669"/>
    <property type="project" value="UniProtKB-UniRule"/>
</dbReference>
<dbReference type="NCBIfam" id="TIGR00400">
    <property type="entry name" value="mgtE"/>
    <property type="match status" value="1"/>
</dbReference>
<reference evidence="11 12" key="1">
    <citation type="submission" date="2019-02" db="EMBL/GenBank/DDBJ databases">
        <title>Deep-cultivation of Planctomycetes and their phenomic and genomic characterization uncovers novel biology.</title>
        <authorList>
            <person name="Wiegand S."/>
            <person name="Jogler M."/>
            <person name="Boedeker C."/>
            <person name="Pinto D."/>
            <person name="Vollmers J."/>
            <person name="Rivas-Marin E."/>
            <person name="Kohn T."/>
            <person name="Peeters S.H."/>
            <person name="Heuer A."/>
            <person name="Rast P."/>
            <person name="Oberbeckmann S."/>
            <person name="Bunk B."/>
            <person name="Jeske O."/>
            <person name="Meyerdierks A."/>
            <person name="Storesund J.E."/>
            <person name="Kallscheuer N."/>
            <person name="Luecker S."/>
            <person name="Lage O.M."/>
            <person name="Pohl T."/>
            <person name="Merkel B.J."/>
            <person name="Hornburger P."/>
            <person name="Mueller R.-W."/>
            <person name="Bruemmer F."/>
            <person name="Labrenz M."/>
            <person name="Spormann A.M."/>
            <person name="Op Den Camp H."/>
            <person name="Overmann J."/>
            <person name="Amann R."/>
            <person name="Jetten M.S.M."/>
            <person name="Mascher T."/>
            <person name="Medema M.H."/>
            <person name="Devos D.P."/>
            <person name="Kaster A.-K."/>
            <person name="Ovreas L."/>
            <person name="Rohde M."/>
            <person name="Galperin M.Y."/>
            <person name="Jogler C."/>
        </authorList>
    </citation>
    <scope>NUCLEOTIDE SEQUENCE [LARGE SCALE GENOMIC DNA]</scope>
    <source>
        <strain evidence="11 12">Pla100</strain>
    </source>
</reference>
<dbReference type="GO" id="GO:0005886">
    <property type="term" value="C:plasma membrane"/>
    <property type="evidence" value="ECO:0007669"/>
    <property type="project" value="UniProtKB-SubCell"/>
</dbReference>
<dbReference type="GO" id="GO:0046872">
    <property type="term" value="F:metal ion binding"/>
    <property type="evidence" value="ECO:0007669"/>
    <property type="project" value="UniProtKB-KW"/>
</dbReference>
<evidence type="ECO:0000256" key="3">
    <source>
        <dbReference type="ARBA" id="ARBA00022448"/>
    </source>
</evidence>
<dbReference type="Proteomes" id="UP000316213">
    <property type="component" value="Unassembled WGS sequence"/>
</dbReference>
<comment type="subcellular location">
    <subcellularLocation>
        <location evidence="9">Cell membrane</location>
        <topology evidence="9">Multi-pass membrane protein</topology>
    </subcellularLocation>
    <subcellularLocation>
        <location evidence="1">Membrane</location>
        <topology evidence="1">Multi-pass membrane protein</topology>
    </subcellularLocation>
</comment>
<organism evidence="11 12">
    <name type="scientific">Neorhodopirellula pilleata</name>
    <dbReference type="NCBI Taxonomy" id="2714738"/>
    <lineage>
        <taxon>Bacteria</taxon>
        <taxon>Pseudomonadati</taxon>
        <taxon>Planctomycetota</taxon>
        <taxon>Planctomycetia</taxon>
        <taxon>Pirellulales</taxon>
        <taxon>Pirellulaceae</taxon>
        <taxon>Neorhodopirellula</taxon>
    </lineage>
</organism>
<dbReference type="InterPro" id="IPR006667">
    <property type="entry name" value="SLC41_membr_dom"/>
</dbReference>
<gene>
    <name evidence="11" type="ORF">Pla100_31160</name>
</gene>
<evidence type="ECO:0000313" key="11">
    <source>
        <dbReference type="EMBL" id="TWT95475.1"/>
    </source>
</evidence>
<evidence type="ECO:0000259" key="10">
    <source>
        <dbReference type="PROSITE" id="PS51371"/>
    </source>
</evidence>
<keyword evidence="12" id="KW-1185">Reference proteome</keyword>
<dbReference type="Pfam" id="PF01769">
    <property type="entry name" value="MgtE"/>
    <property type="match status" value="1"/>
</dbReference>
<evidence type="ECO:0000313" key="12">
    <source>
        <dbReference type="Proteomes" id="UP000316213"/>
    </source>
</evidence>
<name>A0A5C6A825_9BACT</name>
<comment type="caution">
    <text evidence="11">The sequence shown here is derived from an EMBL/GenBank/DDBJ whole genome shotgun (WGS) entry which is preliminary data.</text>
</comment>
<comment type="function">
    <text evidence="9">Acts as a magnesium transporter.</text>
</comment>
<keyword evidence="6 9" id="KW-1133">Transmembrane helix</keyword>
<keyword evidence="7 9" id="KW-0472">Membrane</keyword>
<dbReference type="InterPro" id="IPR006669">
    <property type="entry name" value="MgtE_transporter"/>
</dbReference>
<dbReference type="SUPFAM" id="SSF161093">
    <property type="entry name" value="MgtE membrane domain-like"/>
    <property type="match status" value="1"/>
</dbReference>
<dbReference type="CDD" id="cd04606">
    <property type="entry name" value="CBS_pair_Mg_transporter"/>
    <property type="match status" value="1"/>
</dbReference>
<dbReference type="EMBL" id="SJPM01000006">
    <property type="protein sequence ID" value="TWT95475.1"/>
    <property type="molecule type" value="Genomic_DNA"/>
</dbReference>
<dbReference type="AlphaFoldDB" id="A0A5C6A825"/>
<dbReference type="Gene3D" id="1.10.357.20">
    <property type="entry name" value="SLC41 divalent cation transporters, integral membrane domain"/>
    <property type="match status" value="1"/>
</dbReference>
<keyword evidence="5 9" id="KW-0460">Magnesium</keyword>
<dbReference type="Pfam" id="PF03448">
    <property type="entry name" value="MgtE_N"/>
    <property type="match status" value="1"/>
</dbReference>
<dbReference type="PANTHER" id="PTHR43773:SF1">
    <property type="entry name" value="MAGNESIUM TRANSPORTER MGTE"/>
    <property type="match status" value="1"/>
</dbReference>
<dbReference type="InterPro" id="IPR038076">
    <property type="entry name" value="MgtE_N_sf"/>
</dbReference>